<reference evidence="1" key="1">
    <citation type="submission" date="2022-12" db="EMBL/GenBank/DDBJ databases">
        <authorList>
            <person name="Wang J."/>
        </authorList>
    </citation>
    <scope>NUCLEOTIDE SEQUENCE</scope>
    <source>
        <strain evidence="1">HY-42-06</strain>
    </source>
</reference>
<evidence type="ECO:0000313" key="2">
    <source>
        <dbReference type="Proteomes" id="UP001079657"/>
    </source>
</evidence>
<keyword evidence="2" id="KW-1185">Reference proteome</keyword>
<sequence>MKSSIIFSYDIADEFCIGQVVGLTANSAVVLAESNDTREVNLILLEGDKYYPRNISKELPALDKYKIGIKTLMYNIVIFKYNQGFGLLIHDYLYLWDTFYSNYTEYKIRNHFEKDVHNRVIGPVRASAIENSNEILVTLSDYDCCLDVARYYCTLKIQNDYAEWLRPERQLKLEQFSIETASTRKWSVIQDAVFQNNMYYIHTIGEDMNHYKFGMSCSVLCDNDINGKVVKTRNIEKGFGFFSSMKEYLIVHSLKNKSKLYFYGITKEFEDILSLTPKQNLGSGDKYFIKCDAIENTLWIYNAQMLNCCKLKIK</sequence>
<dbReference type="Proteomes" id="UP001079657">
    <property type="component" value="Unassembled WGS sequence"/>
</dbReference>
<accession>A0ABT4CRT5</accession>
<comment type="caution">
    <text evidence="1">The sequence shown here is derived from an EMBL/GenBank/DDBJ whole genome shotgun (WGS) entry which is preliminary data.</text>
</comment>
<protein>
    <submittedName>
        <fullName evidence="1">Uncharacterized protein</fullName>
    </submittedName>
</protein>
<dbReference type="EMBL" id="JAPQES010000005">
    <property type="protein sequence ID" value="MCY6371754.1"/>
    <property type="molecule type" value="Genomic_DNA"/>
</dbReference>
<organism evidence="1 2">
    <name type="scientific">Clostridium ganghwense</name>
    <dbReference type="NCBI Taxonomy" id="312089"/>
    <lineage>
        <taxon>Bacteria</taxon>
        <taxon>Bacillati</taxon>
        <taxon>Bacillota</taxon>
        <taxon>Clostridia</taxon>
        <taxon>Eubacteriales</taxon>
        <taxon>Clostridiaceae</taxon>
        <taxon>Clostridium</taxon>
    </lineage>
</organism>
<proteinExistence type="predicted"/>
<gene>
    <name evidence="1" type="ORF">OXH55_13995</name>
</gene>
<evidence type="ECO:0000313" key="1">
    <source>
        <dbReference type="EMBL" id="MCY6371754.1"/>
    </source>
</evidence>
<name>A0ABT4CRT5_9CLOT</name>